<organism evidence="2 3">
    <name type="scientific">Byssochlamys spectabilis</name>
    <name type="common">Paecilomyces variotii</name>
    <dbReference type="NCBI Taxonomy" id="264951"/>
    <lineage>
        <taxon>Eukaryota</taxon>
        <taxon>Fungi</taxon>
        <taxon>Dikarya</taxon>
        <taxon>Ascomycota</taxon>
        <taxon>Pezizomycotina</taxon>
        <taxon>Eurotiomycetes</taxon>
        <taxon>Eurotiomycetidae</taxon>
        <taxon>Eurotiales</taxon>
        <taxon>Thermoascaceae</taxon>
        <taxon>Paecilomyces</taxon>
    </lineage>
</organism>
<feature type="chain" id="PRO_5019506836" evidence="1">
    <location>
        <begin position="16"/>
        <end position="221"/>
    </location>
</feature>
<dbReference type="RefSeq" id="XP_028484097.1">
    <property type="nucleotide sequence ID" value="XM_028629061.1"/>
</dbReference>
<evidence type="ECO:0000313" key="3">
    <source>
        <dbReference type="Proteomes" id="UP000283841"/>
    </source>
</evidence>
<dbReference type="GeneID" id="39598338"/>
<accession>A0A443HRH2</accession>
<sequence>MKFWALLALAASVAAIPLEGPGVQLHKRDGARKHIGYRIVSKAEADAIYENKGKAVQSLGKGARQLGQGTYISPRFQDFPEWNPEDGAPWDCVATIDADVWDGWKKAWIPKSFEFPEDKEKNPDKCKPLMLWTPRWKANRARFLTYLDASMTANNTVLFSKVLSHEEKDQALIPPALVDTGELYFAQCAERGTDANDQIGKMGDVDWGLPSLPGWGLGTDS</sequence>
<dbReference type="AlphaFoldDB" id="A0A443HRH2"/>
<feature type="signal peptide" evidence="1">
    <location>
        <begin position="1"/>
        <end position="15"/>
    </location>
</feature>
<reference evidence="2 3" key="1">
    <citation type="journal article" date="2018" name="Front. Microbiol.">
        <title>Genomic and genetic insights into a cosmopolitan fungus, Paecilomyces variotii (Eurotiales).</title>
        <authorList>
            <person name="Urquhart A.S."/>
            <person name="Mondo S.J."/>
            <person name="Makela M.R."/>
            <person name="Hane J.K."/>
            <person name="Wiebenga A."/>
            <person name="He G."/>
            <person name="Mihaltcheva S."/>
            <person name="Pangilinan J."/>
            <person name="Lipzen A."/>
            <person name="Barry K."/>
            <person name="de Vries R.P."/>
            <person name="Grigoriev I.V."/>
            <person name="Idnurm A."/>
        </authorList>
    </citation>
    <scope>NUCLEOTIDE SEQUENCE [LARGE SCALE GENOMIC DNA]</scope>
    <source>
        <strain evidence="2 3">CBS 101075</strain>
    </source>
</reference>
<dbReference type="Pfam" id="PF19287">
    <property type="entry name" value="DUF5910"/>
    <property type="match status" value="1"/>
</dbReference>
<comment type="caution">
    <text evidence="2">The sequence shown here is derived from an EMBL/GenBank/DDBJ whole genome shotgun (WGS) entry which is preliminary data.</text>
</comment>
<keyword evidence="1" id="KW-0732">Signal</keyword>
<dbReference type="Proteomes" id="UP000283841">
    <property type="component" value="Unassembled WGS sequence"/>
</dbReference>
<dbReference type="InterPro" id="IPR045564">
    <property type="entry name" value="DUF5910"/>
</dbReference>
<proteinExistence type="predicted"/>
<evidence type="ECO:0000313" key="2">
    <source>
        <dbReference type="EMBL" id="RWQ94452.1"/>
    </source>
</evidence>
<keyword evidence="3" id="KW-1185">Reference proteome</keyword>
<protein>
    <submittedName>
        <fullName evidence="2">Uncharacterized protein</fullName>
    </submittedName>
</protein>
<gene>
    <name evidence="2" type="ORF">C8Q69DRAFT_445387</name>
</gene>
<name>A0A443HRH2_BYSSP</name>
<dbReference type="VEuPathDB" id="FungiDB:C8Q69DRAFT_445387"/>
<evidence type="ECO:0000256" key="1">
    <source>
        <dbReference type="SAM" id="SignalP"/>
    </source>
</evidence>
<dbReference type="EMBL" id="RCNU01000007">
    <property type="protein sequence ID" value="RWQ94452.1"/>
    <property type="molecule type" value="Genomic_DNA"/>
</dbReference>